<keyword evidence="1 5" id="KW-0540">Nuclease</keyword>
<dbReference type="GO" id="GO:1990838">
    <property type="term" value="F:poly(U)-specific exoribonuclease activity, producing 3' uridine cyclic phosphate ends"/>
    <property type="evidence" value="ECO:0007669"/>
    <property type="project" value="UniProtKB-UniRule"/>
</dbReference>
<evidence type="ECO:0000256" key="3">
    <source>
        <dbReference type="ARBA" id="ARBA00023239"/>
    </source>
</evidence>
<reference evidence="7 8" key="1">
    <citation type="journal article" date="2013" name="BMC Genomics">
        <title>High quality de novo sequencing and assembly of the Saccharomyces arboricolus genome.</title>
        <authorList>
            <person name="Liti G."/>
            <person name="Nguyen Ba A.N."/>
            <person name="Blythe M."/>
            <person name="Mueller C.A."/>
            <person name="Bergstroem A."/>
            <person name="Cubillos F.A."/>
            <person name="Dafhnis-Calas F."/>
            <person name="Khoshraftar S."/>
            <person name="Malla S."/>
            <person name="Mehta N."/>
            <person name="Siow C.C."/>
            <person name="Warringer J."/>
            <person name="Moses A.M."/>
            <person name="Louis E.J."/>
            <person name="Nieduszynski C.A."/>
        </authorList>
    </citation>
    <scope>NUCLEOTIDE SEQUENCE [LARGE SCALE GENOMIC DNA]</scope>
    <source>
        <strain evidence="8">H-6 / AS 2.3317 / CBS 10644</strain>
    </source>
</reference>
<organism evidence="7 8">
    <name type="scientific">Saccharomyces arboricola (strain H-6 / AS 2.3317 / CBS 10644)</name>
    <name type="common">Yeast</name>
    <dbReference type="NCBI Taxonomy" id="1160507"/>
    <lineage>
        <taxon>Eukaryota</taxon>
        <taxon>Fungi</taxon>
        <taxon>Dikarya</taxon>
        <taxon>Ascomycota</taxon>
        <taxon>Saccharomycotina</taxon>
        <taxon>Saccharomycetes</taxon>
        <taxon>Saccharomycetales</taxon>
        <taxon>Saccharomycetaceae</taxon>
        <taxon>Saccharomyces</taxon>
    </lineage>
</organism>
<protein>
    <recommendedName>
        <fullName evidence="5">U6 snRNA phosphodiesterase</fullName>
        <ecNumber evidence="5">3.1.4.-</ecNumber>
    </recommendedName>
</protein>
<comment type="similarity">
    <text evidence="5">Belongs to the 2H phosphoesterase superfamily. USB1 family.</text>
</comment>
<dbReference type="InterPro" id="IPR027521">
    <property type="entry name" value="Usb1"/>
</dbReference>
<keyword evidence="8" id="KW-1185">Reference proteome</keyword>
<feature type="active site" description="Proton donor/acceptor" evidence="5">
    <location>
        <position position="133"/>
    </location>
</feature>
<proteinExistence type="inferred from homology"/>
<gene>
    <name evidence="5" type="primary">USB1</name>
    <name evidence="7" type="ORF">SU7_2212</name>
</gene>
<evidence type="ECO:0000256" key="5">
    <source>
        <dbReference type="HAMAP-Rule" id="MF_03040"/>
    </source>
</evidence>
<dbReference type="GO" id="GO:0005634">
    <property type="term" value="C:nucleus"/>
    <property type="evidence" value="ECO:0007669"/>
    <property type="project" value="UniProtKB-SubCell"/>
</dbReference>
<comment type="caution">
    <text evidence="7">The sequence shown here is derived from an EMBL/GenBank/DDBJ whole genome shotgun (WGS) entry which is preliminary data.</text>
</comment>
<dbReference type="OrthoDB" id="49151at2759"/>
<dbReference type="PANTHER" id="PTHR13522:SF3">
    <property type="entry name" value="U6 SNRNA PHOSPHODIESTERASE 1"/>
    <property type="match status" value="1"/>
</dbReference>
<evidence type="ECO:0000256" key="6">
    <source>
        <dbReference type="SAM" id="MobiDB-lite"/>
    </source>
</evidence>
<dbReference type="GO" id="GO:0016829">
    <property type="term" value="F:lyase activity"/>
    <property type="evidence" value="ECO:0007669"/>
    <property type="project" value="UniProtKB-KW"/>
</dbReference>
<comment type="subcellular location">
    <subcellularLocation>
        <location evidence="5">Nucleus</location>
    </subcellularLocation>
</comment>
<evidence type="ECO:0000313" key="7">
    <source>
        <dbReference type="EMBL" id="EJS42721.1"/>
    </source>
</evidence>
<keyword evidence="4 5" id="KW-0539">Nucleus</keyword>
<evidence type="ECO:0000256" key="4">
    <source>
        <dbReference type="ARBA" id="ARBA00023242"/>
    </source>
</evidence>
<keyword evidence="2 5" id="KW-0378">Hydrolase</keyword>
<evidence type="ECO:0000313" key="8">
    <source>
        <dbReference type="Proteomes" id="UP000006968"/>
    </source>
</evidence>
<comment type="function">
    <text evidence="5">Phosphodiesterase responsible for the U6 snRNA 3' end processing. Acts as an exoribonuclease (RNase) responsible for trimming the poly(U) tract of the last nucleotides in the pre-U6 snRNA molecule, leading to the formation of mature U6 snRNA.</text>
</comment>
<dbReference type="EMBL" id="ALIE01000141">
    <property type="protein sequence ID" value="EJS42721.1"/>
    <property type="molecule type" value="Genomic_DNA"/>
</dbReference>
<dbReference type="Proteomes" id="UP000006968">
    <property type="component" value="Chromosome XII"/>
</dbReference>
<dbReference type="Gene3D" id="3.90.1140.10">
    <property type="entry name" value="Cyclic phosphodiesterase"/>
    <property type="match status" value="1"/>
</dbReference>
<accession>J8Q247</accession>
<evidence type="ECO:0000256" key="2">
    <source>
        <dbReference type="ARBA" id="ARBA00022801"/>
    </source>
</evidence>
<feature type="active site" description="Proton donor/acceptor" evidence="5">
    <location>
        <position position="231"/>
    </location>
</feature>
<sequence>MEFISADYSSSDGSDTESRSNTQAENQTGPPEETSKRIADSSNLPAIPDSVILKYHIPPNIQKYEQQDMSMNRFWRSFMYFEWRPTPTVHRELQQIICKYKKTFMEHASTNLNQLRNLEPLFLSHLGAPKPLHISLTRSLLFETEEQRQVFIQEIRNGLQDNKMAPFTLEVSPYPKLYISERANALFLGLPVSERTSSTHLSPFTTIIEKALRKSGISNYQQLIVSLRDLHISIAIAIGPSKVALRRYKRLNETIEAHMLLDGDFTYQPSFLVDSLYCDENRHSIKIPFH</sequence>
<dbReference type="HOGENOM" id="CLU_083705_0_0_1"/>
<dbReference type="GO" id="GO:0034477">
    <property type="term" value="P:U6 snRNA 3'-end processing"/>
    <property type="evidence" value="ECO:0007669"/>
    <property type="project" value="UniProtKB-UniRule"/>
</dbReference>
<name>J8Q247_SACAR</name>
<dbReference type="PANTHER" id="PTHR13522">
    <property type="entry name" value="U6 SNRNA PHOSPHODIESTERASE 1"/>
    <property type="match status" value="1"/>
</dbReference>
<dbReference type="EC" id="3.1.4.-" evidence="5"/>
<dbReference type="Pfam" id="PF09749">
    <property type="entry name" value="HVSL"/>
    <property type="match status" value="1"/>
</dbReference>
<evidence type="ECO:0000256" key="1">
    <source>
        <dbReference type="ARBA" id="ARBA00022722"/>
    </source>
</evidence>
<dbReference type="AlphaFoldDB" id="J8Q247"/>
<feature type="region of interest" description="Disordered" evidence="6">
    <location>
        <begin position="1"/>
        <end position="42"/>
    </location>
</feature>
<dbReference type="HAMAP" id="MF_03040">
    <property type="entry name" value="USB1"/>
    <property type="match status" value="1"/>
</dbReference>
<keyword evidence="3" id="KW-0456">Lyase</keyword>